<dbReference type="AlphaFoldDB" id="A0A554VCA4"/>
<dbReference type="EMBL" id="VLNR01000083">
    <property type="protein sequence ID" value="TSE04316.1"/>
    <property type="molecule type" value="Genomic_DNA"/>
</dbReference>
<feature type="chain" id="PRO_5022138715" evidence="1">
    <location>
        <begin position="22"/>
        <end position="607"/>
    </location>
</feature>
<keyword evidence="1" id="KW-0732">Signal</keyword>
<proteinExistence type="predicted"/>
<dbReference type="PANTHER" id="PTHR37841">
    <property type="entry name" value="GLR2918 PROTEIN"/>
    <property type="match status" value="1"/>
</dbReference>
<dbReference type="OrthoDB" id="632041at2"/>
<evidence type="ECO:0000256" key="1">
    <source>
        <dbReference type="SAM" id="SignalP"/>
    </source>
</evidence>
<dbReference type="PANTHER" id="PTHR37841:SF1">
    <property type="entry name" value="DUF3298 DOMAIN-CONTAINING PROTEIN"/>
    <property type="match status" value="1"/>
</dbReference>
<evidence type="ECO:0000313" key="2">
    <source>
        <dbReference type="EMBL" id="TSE04316.1"/>
    </source>
</evidence>
<gene>
    <name evidence="2" type="ORF">FOF46_26645</name>
</gene>
<organism evidence="2 3">
    <name type="scientific">Aquimarina algiphila</name>
    <dbReference type="NCBI Taxonomy" id="2047982"/>
    <lineage>
        <taxon>Bacteria</taxon>
        <taxon>Pseudomonadati</taxon>
        <taxon>Bacteroidota</taxon>
        <taxon>Flavobacteriia</taxon>
        <taxon>Flavobacteriales</taxon>
        <taxon>Flavobacteriaceae</taxon>
        <taxon>Aquimarina</taxon>
    </lineage>
</organism>
<accession>A0A554VCA4</accession>
<comment type="caution">
    <text evidence="2">The sequence shown here is derived from an EMBL/GenBank/DDBJ whole genome shotgun (WGS) entry which is preliminary data.</text>
</comment>
<dbReference type="InterPro" id="IPR032774">
    <property type="entry name" value="WG_beta_rep"/>
</dbReference>
<dbReference type="PROSITE" id="PS51257">
    <property type="entry name" value="PROKAR_LIPOPROTEIN"/>
    <property type="match status" value="1"/>
</dbReference>
<sequence length="607" mass="70708">MKNTLLIAALFLICSCGSSGNGDQEVISDYLSEMDGENLEEVKEGMKENLKGLKSFINFFDNTFSNEIEFIEDESFDPVFKNDTTIVPVVIGQVKEAQFFQKFKDYKSHIEFEFKDKDFINPVSTIKTIREYYKPQKIYYNNGTIDIDSISKYDVSFEYDTVWGEPLLIDSIDVEYTIKYLSTYDEVIVSLDQPKANYNGGEILIEKIKDNYVYITASDTLNAPLKIEGLNEEGKVLHSKGYSYTDREPKEEKEVFAEMIEFLEETIEKLDNQEFKDTKELKSYIKKNASKLDYFKDNDGMFHRELYYDGTVKKVKLYFAKKYEKKKIQFTATTNTKFGKMIYMPTENGISVMDKKNNELFSVKGSDYYPINDRFYEDDEHYYHLNIKKKRMDTLFVYDIESYENGLVGIQKKDEGDYKLYSKDNKEVSKQEYTYLVEEGNSLFGRSNFKYYHIDKKGKGTLLKDVEELGDMAGGMISIKNENYQYGFINEKGKIVIPMIYDKVGNFSDGFVQVRNEDNDYETPDYYGYLNKKGKKVLGFKYERAHEFINGIALVKYDGTYKFIDKKGEVWIDTKSKGASINGKGRERVYSFNDGSKYDSYGILITQ</sequence>
<feature type="signal peptide" evidence="1">
    <location>
        <begin position="1"/>
        <end position="21"/>
    </location>
</feature>
<dbReference type="RefSeq" id="WP_143918585.1">
    <property type="nucleotide sequence ID" value="NZ_CANMIK010000085.1"/>
</dbReference>
<reference evidence="2 3" key="1">
    <citation type="submission" date="2019-07" db="EMBL/GenBank/DDBJ databases">
        <title>The draft genome sequence of Aquimarina algiphila M91.</title>
        <authorList>
            <person name="Meng X."/>
        </authorList>
    </citation>
    <scope>NUCLEOTIDE SEQUENCE [LARGE SCALE GENOMIC DNA]</scope>
    <source>
        <strain evidence="2 3">M91</strain>
    </source>
</reference>
<dbReference type="Proteomes" id="UP000318833">
    <property type="component" value="Unassembled WGS sequence"/>
</dbReference>
<dbReference type="Pfam" id="PF14903">
    <property type="entry name" value="WG_beta_rep"/>
    <property type="match status" value="2"/>
</dbReference>
<protein>
    <submittedName>
        <fullName evidence="2">WG repeat-containing protein</fullName>
    </submittedName>
</protein>
<evidence type="ECO:0000313" key="3">
    <source>
        <dbReference type="Proteomes" id="UP000318833"/>
    </source>
</evidence>
<name>A0A554VCA4_9FLAO</name>
<keyword evidence="3" id="KW-1185">Reference proteome</keyword>